<keyword evidence="5" id="KW-1185">Reference proteome</keyword>
<dbReference type="EMBL" id="FM162234">
    <property type="protein sequence ID" value="CAQ57556.1"/>
    <property type="molecule type" value="Genomic_DNA"/>
</dbReference>
<name>C4PL61_BRAEL</name>
<evidence type="ECO:0000313" key="3">
    <source>
        <dbReference type="EMBL" id="MBP1290479.1"/>
    </source>
</evidence>
<gene>
    <name evidence="4" type="ORF">ABIF29_001335</name>
    <name evidence="3" type="ORF">JOH49_000232</name>
</gene>
<dbReference type="EMBL" id="JAFICZ010000001">
    <property type="protein sequence ID" value="MBP1290479.1"/>
    <property type="molecule type" value="Genomic_DNA"/>
</dbReference>
<evidence type="ECO:0000256" key="1">
    <source>
        <dbReference type="SAM" id="MobiDB-lite"/>
    </source>
</evidence>
<evidence type="ECO:0000313" key="5">
    <source>
        <dbReference type="Proteomes" id="UP001565471"/>
    </source>
</evidence>
<dbReference type="GeneID" id="92957119"/>
<accession>C4PL61</accession>
<proteinExistence type="predicted"/>
<organism evidence="2">
    <name type="scientific">Bradyrhizobium elkanii</name>
    <dbReference type="NCBI Taxonomy" id="29448"/>
    <lineage>
        <taxon>Bacteria</taxon>
        <taxon>Pseudomonadati</taxon>
        <taxon>Pseudomonadota</taxon>
        <taxon>Alphaproteobacteria</taxon>
        <taxon>Hyphomicrobiales</taxon>
        <taxon>Nitrobacteraceae</taxon>
        <taxon>Bradyrhizobium</taxon>
    </lineage>
</organism>
<evidence type="ECO:0000313" key="2">
    <source>
        <dbReference type="EMBL" id="CAQ57556.1"/>
    </source>
</evidence>
<reference evidence="3" key="2">
    <citation type="submission" date="2021-02" db="EMBL/GenBank/DDBJ databases">
        <title>Genomic Encyclopedia of Type Strains, Phase IV (KMG-V): Genome sequencing to study the core and pangenomes of soil and plant-associated prokaryotes.</title>
        <authorList>
            <person name="Whitman W."/>
        </authorList>
    </citation>
    <scope>NUCLEOTIDE SEQUENCE</scope>
    <source>
        <strain evidence="3">USDA 406</strain>
    </source>
</reference>
<dbReference type="AlphaFoldDB" id="C4PL61"/>
<evidence type="ECO:0000313" key="4">
    <source>
        <dbReference type="EMBL" id="MEY9314536.1"/>
    </source>
</evidence>
<reference evidence="4 5" key="3">
    <citation type="submission" date="2024-07" db="EMBL/GenBank/DDBJ databases">
        <title>Genomic Encyclopedia of Type Strains, Phase V (KMG-V): Genome sequencing to study the core and pangenomes of soil and plant-associated prokaryotes.</title>
        <authorList>
            <person name="Whitman W."/>
        </authorList>
    </citation>
    <scope>NUCLEOTIDE SEQUENCE [LARGE SCALE GENOMIC DNA]</scope>
    <source>
        <strain evidence="4 5">USDA 415</strain>
    </source>
</reference>
<sequence>MPLEIMVAGLWDGRAKVEVLSTPKVSASIGVHQKRSGWDEQRQRGIGQPIEENCAR</sequence>
<protein>
    <submittedName>
        <fullName evidence="2">Uncharacterized protein</fullName>
    </submittedName>
</protein>
<dbReference type="RefSeq" id="WP_155258801.1">
    <property type="nucleotide sequence ID" value="NZ_BJNL01000062.1"/>
</dbReference>
<dbReference type="Proteomes" id="UP001565471">
    <property type="component" value="Unassembled WGS sequence"/>
</dbReference>
<feature type="region of interest" description="Disordered" evidence="1">
    <location>
        <begin position="30"/>
        <end position="56"/>
    </location>
</feature>
<dbReference type="EMBL" id="JBGBZA010000002">
    <property type="protein sequence ID" value="MEY9314536.1"/>
    <property type="molecule type" value="Genomic_DNA"/>
</dbReference>
<reference evidence="2" key="1">
    <citation type="journal article" date="2009" name="FEMS Microbiol. Lett.">
        <title>Genetic organization and functional analysis of the type III secretion system of Bradyrhizobium elkanii.</title>
        <authorList>
            <person name="Okazaki S."/>
            <person name="Zehner S."/>
            <person name="Hempel J."/>
            <person name="Lang K."/>
            <person name="Gottfert M."/>
        </authorList>
    </citation>
    <scope>NUCLEOTIDE SEQUENCE</scope>
    <source>
        <strain evidence="2">USDA61</strain>
    </source>
</reference>
<dbReference type="Proteomes" id="UP000673383">
    <property type="component" value="Unassembled WGS sequence"/>
</dbReference>